<evidence type="ECO:0000256" key="1">
    <source>
        <dbReference type="SAM" id="MobiDB-lite"/>
    </source>
</evidence>
<evidence type="ECO:0000313" key="2">
    <source>
        <dbReference type="EMBL" id="OMJ18033.1"/>
    </source>
</evidence>
<sequence length="105" mass="12033">MFSQPSGDSNIEIKTEFEENDISSSDSDEFFDTHCDPDDTSTFEEIHEDFDKESDPNIENTHKVDYHHNFTDPILFPGSNLNIENLENDKIPSSTKNSLLDFARS</sequence>
<evidence type="ECO:0000313" key="3">
    <source>
        <dbReference type="Proteomes" id="UP000187429"/>
    </source>
</evidence>
<name>A0A1R1XTP9_9FUNG</name>
<comment type="caution">
    <text evidence="2">The sequence shown here is derived from an EMBL/GenBank/DDBJ whole genome shotgun (WGS) entry which is preliminary data.</text>
</comment>
<reference evidence="3" key="1">
    <citation type="submission" date="2017-01" db="EMBL/GenBank/DDBJ databases">
        <authorList>
            <person name="Wang Y."/>
            <person name="White M."/>
            <person name="Kvist S."/>
            <person name="Moncalvo J.-M."/>
        </authorList>
    </citation>
    <scope>NUCLEOTIDE SEQUENCE [LARGE SCALE GENOMIC DNA]</scope>
    <source>
        <strain evidence="3">ID-206-W2</strain>
    </source>
</reference>
<feature type="region of interest" description="Disordered" evidence="1">
    <location>
        <begin position="86"/>
        <end position="105"/>
    </location>
</feature>
<accession>A0A1R1XTP9</accession>
<proteinExistence type="predicted"/>
<dbReference type="EMBL" id="LSSM01003393">
    <property type="protein sequence ID" value="OMJ18033.1"/>
    <property type="molecule type" value="Genomic_DNA"/>
</dbReference>
<dbReference type="AlphaFoldDB" id="A0A1R1XTP9"/>
<gene>
    <name evidence="2" type="ORF">AYI69_g7188</name>
</gene>
<keyword evidence="3" id="KW-1185">Reference proteome</keyword>
<dbReference type="Proteomes" id="UP000187429">
    <property type="component" value="Unassembled WGS sequence"/>
</dbReference>
<organism evidence="2 3">
    <name type="scientific">Smittium culicis</name>
    <dbReference type="NCBI Taxonomy" id="133412"/>
    <lineage>
        <taxon>Eukaryota</taxon>
        <taxon>Fungi</taxon>
        <taxon>Fungi incertae sedis</taxon>
        <taxon>Zoopagomycota</taxon>
        <taxon>Kickxellomycotina</taxon>
        <taxon>Harpellomycetes</taxon>
        <taxon>Harpellales</taxon>
        <taxon>Legeriomycetaceae</taxon>
        <taxon>Smittium</taxon>
    </lineage>
</organism>
<protein>
    <submittedName>
        <fullName evidence="2">Uncharacterized protein</fullName>
    </submittedName>
</protein>
<feature type="compositionally biased region" description="Polar residues" evidence="1">
    <location>
        <begin position="86"/>
        <end position="98"/>
    </location>
</feature>